<dbReference type="PANTHER" id="PTHR43679:SF2">
    <property type="entry name" value="OCTANOYL-[GCVH]:PROTEIN N-OCTANOYLTRANSFERASE"/>
    <property type="match status" value="1"/>
</dbReference>
<dbReference type="InterPro" id="IPR050664">
    <property type="entry name" value="Octanoyltrans_LipM/LipL"/>
</dbReference>
<dbReference type="AlphaFoldDB" id="A0A0A1MMU8"/>
<dbReference type="SUPFAM" id="SSF55681">
    <property type="entry name" value="Class II aaRS and biotin synthetases"/>
    <property type="match status" value="1"/>
</dbReference>
<dbReference type="STRING" id="545501.BN997_04318"/>
<keyword evidence="3" id="KW-1185">Reference proteome</keyword>
<name>A0A0A1MMU8_9BACI</name>
<evidence type="ECO:0000313" key="3">
    <source>
        <dbReference type="Proteomes" id="UP000040453"/>
    </source>
</evidence>
<dbReference type="PANTHER" id="PTHR43679">
    <property type="entry name" value="OCTANOYLTRANSFERASE LIPM-RELATED"/>
    <property type="match status" value="1"/>
</dbReference>
<keyword evidence="2" id="KW-0808">Transferase</keyword>
<dbReference type="Gene3D" id="3.30.930.10">
    <property type="entry name" value="Bira Bifunctional Protein, Domain 2"/>
    <property type="match status" value="1"/>
</dbReference>
<sequence length="280" mass="32063">MKKQWAFIDTGFRGAAWNMAFDECLINWHQEGKIPPTLRFYGWEKPSLSIGYFQKVDKKIDLEAVERHQCQFVRRLTGGSAVLHDDELTYSLVITESDPDIPVSVQEAYHVLAEGIFEGYRNLGIPAEYATLDRESARGRTAICFEKPAFYEMVVDGKKLSGNAQTRKKGVLMQHGSIPMSMNTNMLFDLFVFSSEKIRERSRAAFSKKAVTINQLTNREHRYDMLTDAFKEGFKEGLGLEFHPLQLTKAEWDEVEQLAQSKYETEAWNINSNKERAGIG</sequence>
<dbReference type="GO" id="GO:0016740">
    <property type="term" value="F:transferase activity"/>
    <property type="evidence" value="ECO:0007669"/>
    <property type="project" value="UniProtKB-KW"/>
</dbReference>
<dbReference type="Proteomes" id="UP000040453">
    <property type="component" value="Unassembled WGS sequence"/>
</dbReference>
<evidence type="ECO:0000259" key="1">
    <source>
        <dbReference type="PROSITE" id="PS51733"/>
    </source>
</evidence>
<feature type="domain" description="BPL/LPL catalytic" evidence="1">
    <location>
        <begin position="32"/>
        <end position="242"/>
    </location>
</feature>
<dbReference type="GO" id="GO:0009249">
    <property type="term" value="P:protein lipoylation"/>
    <property type="evidence" value="ECO:0007669"/>
    <property type="project" value="UniProtKB-ARBA"/>
</dbReference>
<dbReference type="InterPro" id="IPR045864">
    <property type="entry name" value="aa-tRNA-synth_II/BPL/LPL"/>
</dbReference>
<dbReference type="GO" id="GO:0140096">
    <property type="term" value="F:catalytic activity, acting on a protein"/>
    <property type="evidence" value="ECO:0007669"/>
    <property type="project" value="UniProtKB-ARBA"/>
</dbReference>
<dbReference type="InterPro" id="IPR004143">
    <property type="entry name" value="BPL_LPL_catalytic"/>
</dbReference>
<accession>A0A0A1MMU8</accession>
<proteinExistence type="predicted"/>
<gene>
    <name evidence="2" type="primary">lipM</name>
    <name evidence="2" type="ORF">BN997_04318</name>
</gene>
<dbReference type="EMBL" id="CDGG01000001">
    <property type="protein sequence ID" value="CEI84373.1"/>
    <property type="molecule type" value="Genomic_DNA"/>
</dbReference>
<reference evidence="2 3" key="1">
    <citation type="submission" date="2014-11" db="EMBL/GenBank/DDBJ databases">
        <authorList>
            <person name="Urmite Genomes Urmite Genomes"/>
        </authorList>
    </citation>
    <scope>NUCLEOTIDE SEQUENCE [LARGE SCALE GENOMIC DNA]</scope>
    <source>
        <strain evidence="2 3">Oc5</strain>
    </source>
</reference>
<dbReference type="PROSITE" id="PS51733">
    <property type="entry name" value="BPL_LPL_CATALYTIC"/>
    <property type="match status" value="1"/>
</dbReference>
<dbReference type="Pfam" id="PF21948">
    <property type="entry name" value="LplA-B_cat"/>
    <property type="match status" value="1"/>
</dbReference>
<dbReference type="CDD" id="cd16443">
    <property type="entry name" value="LplA"/>
    <property type="match status" value="1"/>
</dbReference>
<dbReference type="RefSeq" id="WP_175297072.1">
    <property type="nucleotide sequence ID" value="NZ_CAXOIH010000001.1"/>
</dbReference>
<protein>
    <submittedName>
        <fullName evidence="2">Octanoyltransferase LipM</fullName>
    </submittedName>
</protein>
<evidence type="ECO:0000313" key="2">
    <source>
        <dbReference type="EMBL" id="CEI84373.1"/>
    </source>
</evidence>
<organism evidence="2 3">
    <name type="scientific">Oceanobacillus oncorhynchi</name>
    <dbReference type="NCBI Taxonomy" id="545501"/>
    <lineage>
        <taxon>Bacteria</taxon>
        <taxon>Bacillati</taxon>
        <taxon>Bacillota</taxon>
        <taxon>Bacilli</taxon>
        <taxon>Bacillales</taxon>
        <taxon>Bacillaceae</taxon>
        <taxon>Oceanobacillus</taxon>
    </lineage>
</organism>